<evidence type="ECO:0000313" key="1">
    <source>
        <dbReference type="EMBL" id="PVX56470.1"/>
    </source>
</evidence>
<comment type="caution">
    <text evidence="1">The sequence shown here is derived from an EMBL/GenBank/DDBJ whole genome shotgun (WGS) entry which is preliminary data.</text>
</comment>
<dbReference type="AlphaFoldDB" id="A0A2U0UFR2"/>
<name>A0A2U0UFR2_9BACT</name>
<reference evidence="1 2" key="1">
    <citation type="submission" date="2018-05" db="EMBL/GenBank/DDBJ databases">
        <title>Genomic Encyclopedia of Type Strains, Phase IV (KMG-IV): sequencing the most valuable type-strain genomes for metagenomic binning, comparative biology and taxonomic classification.</title>
        <authorList>
            <person name="Goeker M."/>
        </authorList>
    </citation>
    <scope>NUCLEOTIDE SEQUENCE [LARGE SCALE GENOMIC DNA]</scope>
    <source>
        <strain evidence="1 2">DSM 100333</strain>
    </source>
</reference>
<accession>A0A2U0UFR2</accession>
<gene>
    <name evidence="1" type="ORF">C7379_10641</name>
</gene>
<organism evidence="1 2">
    <name type="scientific">Hallella colorans</name>
    <dbReference type="NCBI Taxonomy" id="1703337"/>
    <lineage>
        <taxon>Bacteria</taxon>
        <taxon>Pseudomonadati</taxon>
        <taxon>Bacteroidota</taxon>
        <taxon>Bacteroidia</taxon>
        <taxon>Bacteroidales</taxon>
        <taxon>Prevotellaceae</taxon>
        <taxon>Hallella</taxon>
    </lineage>
</organism>
<evidence type="ECO:0000313" key="2">
    <source>
        <dbReference type="Proteomes" id="UP000245870"/>
    </source>
</evidence>
<sequence length="129" mass="15155">MRCHKTIDVEILLEVSEKIYVPLFHVQIDNVFCGKFHVTDQEFHNEALLGIIHCNSSYMFRILFVCFISCQADNLINEYIRMSIVGQFALFYVLIEQVVLLPDYDEYFDAVPKIQQERGNYPILTAIVW</sequence>
<dbReference type="EMBL" id="QENY01000006">
    <property type="protein sequence ID" value="PVX56470.1"/>
    <property type="molecule type" value="Genomic_DNA"/>
</dbReference>
<dbReference type="Proteomes" id="UP000245870">
    <property type="component" value="Unassembled WGS sequence"/>
</dbReference>
<protein>
    <submittedName>
        <fullName evidence="1">Uncharacterized protein</fullName>
    </submittedName>
</protein>
<proteinExistence type="predicted"/>
<keyword evidence="2" id="KW-1185">Reference proteome</keyword>